<dbReference type="InterPro" id="IPR043795">
    <property type="entry name" value="N-alpha-Ac-DABA-like"/>
</dbReference>
<evidence type="ECO:0000313" key="7">
    <source>
        <dbReference type="EMBL" id="MTD94566.1"/>
    </source>
</evidence>
<dbReference type="PANTHER" id="PTHR37326:SF2">
    <property type="entry name" value="SUCCINYLGLUTAMATE DESUCCINYLASE_ASPARTOACYLASE FAMILY PROTEIN"/>
    <property type="match status" value="1"/>
</dbReference>
<feature type="domain" description="Succinylglutamate desuccinylase/Aspartoacylase catalytic" evidence="6">
    <location>
        <begin position="55"/>
        <end position="232"/>
    </location>
</feature>
<evidence type="ECO:0000313" key="8">
    <source>
        <dbReference type="Proteomes" id="UP000440694"/>
    </source>
</evidence>
<feature type="region of interest" description="Disordered" evidence="5">
    <location>
        <begin position="336"/>
        <end position="356"/>
    </location>
</feature>
<keyword evidence="3" id="KW-0378">Hydrolase</keyword>
<dbReference type="GO" id="GO:0046872">
    <property type="term" value="F:metal ion binding"/>
    <property type="evidence" value="ECO:0007669"/>
    <property type="project" value="UniProtKB-KW"/>
</dbReference>
<keyword evidence="4" id="KW-0862">Zinc</keyword>
<evidence type="ECO:0000256" key="3">
    <source>
        <dbReference type="ARBA" id="ARBA00022801"/>
    </source>
</evidence>
<reference evidence="7 8" key="1">
    <citation type="submission" date="2019-11" db="EMBL/GenBank/DDBJ databases">
        <title>Identification of a novel strain.</title>
        <authorList>
            <person name="Xu Q."/>
            <person name="Wang G."/>
        </authorList>
    </citation>
    <scope>NUCLEOTIDE SEQUENCE [LARGE SCALE GENOMIC DNA]</scope>
    <source>
        <strain evidence="8">xq</strain>
    </source>
</reference>
<dbReference type="EMBL" id="WMBQ01000001">
    <property type="protein sequence ID" value="MTD94566.1"/>
    <property type="molecule type" value="Genomic_DNA"/>
</dbReference>
<dbReference type="SUPFAM" id="SSF53187">
    <property type="entry name" value="Zn-dependent exopeptidases"/>
    <property type="match status" value="1"/>
</dbReference>
<dbReference type="GO" id="GO:0016811">
    <property type="term" value="F:hydrolase activity, acting on carbon-nitrogen (but not peptide) bonds, in linear amides"/>
    <property type="evidence" value="ECO:0007669"/>
    <property type="project" value="InterPro"/>
</dbReference>
<dbReference type="Proteomes" id="UP000440694">
    <property type="component" value="Unassembled WGS sequence"/>
</dbReference>
<dbReference type="CDD" id="cd06251">
    <property type="entry name" value="M14_ASTE_ASPA-like"/>
    <property type="match status" value="1"/>
</dbReference>
<evidence type="ECO:0000259" key="6">
    <source>
        <dbReference type="Pfam" id="PF24827"/>
    </source>
</evidence>
<gene>
    <name evidence="7" type="ORF">GIW81_09510</name>
</gene>
<evidence type="ECO:0000256" key="4">
    <source>
        <dbReference type="ARBA" id="ARBA00022833"/>
    </source>
</evidence>
<keyword evidence="2" id="KW-0479">Metal-binding</keyword>
<sequence>MDRTEQRSVALRQPFVIEGLAVEPGKRRLVDLPISKLSNHAPVTLPVHVLHGAQPGPTMFVSAAIHGDELNGVEIIRRLLRTLDPQSINGTLLCVPVVNVFGFISRSRYLPDRRDLNRAFPGSANGSLAARLAHLFLTEIVKRSQVGIDLHTAAIHRINLPQIRCVFRKRPRVQELGRAFGTAVMLESQERPGSLREAAREAGVDVLSYEGGEGLRFDEFAIRAGVDGITGVMLKMEMLDTIEGAEMPAADKKAPVLINASGWVRAPEGGVFRTTKRIGDGVSVGETVGHVANPYEDTAVEISSPRRGIIIGRTTLPIVNMGDALFNIGWSEEFPDRASPEREVLDDPMDEDEPID</sequence>
<accession>A0A6I3KKY5</accession>
<comment type="caution">
    <text evidence="7">The sequence shown here is derived from an EMBL/GenBank/DDBJ whole genome shotgun (WGS) entry which is preliminary data.</text>
</comment>
<dbReference type="GO" id="GO:0016788">
    <property type="term" value="F:hydrolase activity, acting on ester bonds"/>
    <property type="evidence" value="ECO:0007669"/>
    <property type="project" value="InterPro"/>
</dbReference>
<name>A0A6I3KKY5_9HYPH</name>
<evidence type="ECO:0000256" key="2">
    <source>
        <dbReference type="ARBA" id="ARBA00022723"/>
    </source>
</evidence>
<dbReference type="PANTHER" id="PTHR37326">
    <property type="entry name" value="BLL3975 PROTEIN"/>
    <property type="match status" value="1"/>
</dbReference>
<feature type="compositionally biased region" description="Acidic residues" evidence="5">
    <location>
        <begin position="346"/>
        <end position="356"/>
    </location>
</feature>
<dbReference type="Gene3D" id="3.40.630.10">
    <property type="entry name" value="Zn peptidases"/>
    <property type="match status" value="1"/>
</dbReference>
<dbReference type="PIRSF" id="PIRSF039012">
    <property type="entry name" value="ASP"/>
    <property type="match status" value="1"/>
</dbReference>
<dbReference type="InterPro" id="IPR055438">
    <property type="entry name" value="AstE_AspA_cat"/>
</dbReference>
<keyword evidence="8" id="KW-1185">Reference proteome</keyword>
<dbReference type="AlphaFoldDB" id="A0A6I3KKY5"/>
<protein>
    <submittedName>
        <fullName evidence="7">Succinylglutamate desuccinylase</fullName>
    </submittedName>
</protein>
<evidence type="ECO:0000256" key="5">
    <source>
        <dbReference type="SAM" id="MobiDB-lite"/>
    </source>
</evidence>
<dbReference type="Pfam" id="PF24827">
    <property type="entry name" value="AstE_AspA_cat"/>
    <property type="match status" value="1"/>
</dbReference>
<dbReference type="InterPro" id="IPR053138">
    <property type="entry name" value="N-alpha-Ac-DABA_deacetylase"/>
</dbReference>
<evidence type="ECO:0000256" key="1">
    <source>
        <dbReference type="ARBA" id="ARBA00001947"/>
    </source>
</evidence>
<comment type="cofactor">
    <cofactor evidence="1">
        <name>Zn(2+)</name>
        <dbReference type="ChEBI" id="CHEBI:29105"/>
    </cofactor>
</comment>
<proteinExistence type="predicted"/>
<feature type="compositionally biased region" description="Basic and acidic residues" evidence="5">
    <location>
        <begin position="336"/>
        <end position="345"/>
    </location>
</feature>
<organism evidence="7 8">
    <name type="scientific">Hyphomicrobium album</name>
    <dbReference type="NCBI Taxonomy" id="2665159"/>
    <lineage>
        <taxon>Bacteria</taxon>
        <taxon>Pseudomonadati</taxon>
        <taxon>Pseudomonadota</taxon>
        <taxon>Alphaproteobacteria</taxon>
        <taxon>Hyphomicrobiales</taxon>
        <taxon>Hyphomicrobiaceae</taxon>
        <taxon>Hyphomicrobium</taxon>
    </lineage>
</organism>